<feature type="transmembrane region" description="Helical" evidence="1">
    <location>
        <begin position="20"/>
        <end position="41"/>
    </location>
</feature>
<feature type="transmembrane region" description="Helical" evidence="1">
    <location>
        <begin position="173"/>
        <end position="192"/>
    </location>
</feature>
<comment type="caution">
    <text evidence="2">The sequence shown here is derived from an EMBL/GenBank/DDBJ whole genome shotgun (WGS) entry which is preliminary data.</text>
</comment>
<keyword evidence="3" id="KW-1185">Reference proteome</keyword>
<dbReference type="EMBL" id="JARJCW010000003">
    <property type="protein sequence ID" value="KAJ7227005.1"/>
    <property type="molecule type" value="Genomic_DNA"/>
</dbReference>
<proteinExistence type="predicted"/>
<keyword evidence="1" id="KW-0812">Transmembrane</keyword>
<evidence type="ECO:0000256" key="1">
    <source>
        <dbReference type="SAM" id="Phobius"/>
    </source>
</evidence>
<evidence type="ECO:0000313" key="2">
    <source>
        <dbReference type="EMBL" id="KAJ7227005.1"/>
    </source>
</evidence>
<evidence type="ECO:0000313" key="3">
    <source>
        <dbReference type="Proteomes" id="UP001219525"/>
    </source>
</evidence>
<sequence>MVAQPSFALVNLVASFLATLFYGMYCIIFATSMYFLLVNALGPAKHLPLFKSVGFISGCALWLSITTHWIITVVAVFQGFIYFGDGQDTNVYFNDNGRLTETLGDVFLSLSLLIGDAMIPSSHTKSGGSPASASPLAAQIFGHHFLAIVVESAALYTSWIISYMVCHQVNSNLQVIALSTGPSVVGIANALIHVRVALGKTIEQIFPVTAPIRFASAPSRSVVGEETEAVAKISHI</sequence>
<protein>
    <submittedName>
        <fullName evidence="2">Uncharacterized protein</fullName>
    </submittedName>
</protein>
<dbReference type="AlphaFoldDB" id="A0AAD6YR67"/>
<dbReference type="Proteomes" id="UP001219525">
    <property type="component" value="Unassembled WGS sequence"/>
</dbReference>
<keyword evidence="1" id="KW-0472">Membrane</keyword>
<reference evidence="2" key="1">
    <citation type="submission" date="2023-03" db="EMBL/GenBank/DDBJ databases">
        <title>Massive genome expansion in bonnet fungi (Mycena s.s.) driven by repeated elements and novel gene families across ecological guilds.</title>
        <authorList>
            <consortium name="Lawrence Berkeley National Laboratory"/>
            <person name="Harder C.B."/>
            <person name="Miyauchi S."/>
            <person name="Viragh M."/>
            <person name="Kuo A."/>
            <person name="Thoen E."/>
            <person name="Andreopoulos B."/>
            <person name="Lu D."/>
            <person name="Skrede I."/>
            <person name="Drula E."/>
            <person name="Henrissat B."/>
            <person name="Morin E."/>
            <person name="Kohler A."/>
            <person name="Barry K."/>
            <person name="LaButti K."/>
            <person name="Morin E."/>
            <person name="Salamov A."/>
            <person name="Lipzen A."/>
            <person name="Mereny Z."/>
            <person name="Hegedus B."/>
            <person name="Baldrian P."/>
            <person name="Stursova M."/>
            <person name="Weitz H."/>
            <person name="Taylor A."/>
            <person name="Grigoriev I.V."/>
            <person name="Nagy L.G."/>
            <person name="Martin F."/>
            <person name="Kauserud H."/>
        </authorList>
    </citation>
    <scope>NUCLEOTIDE SEQUENCE</scope>
    <source>
        <strain evidence="2">9144</strain>
    </source>
</reference>
<keyword evidence="1" id="KW-1133">Transmembrane helix</keyword>
<accession>A0AAD6YR67</accession>
<gene>
    <name evidence="2" type="ORF">GGX14DRAFT_555585</name>
</gene>
<organism evidence="2 3">
    <name type="scientific">Mycena pura</name>
    <dbReference type="NCBI Taxonomy" id="153505"/>
    <lineage>
        <taxon>Eukaryota</taxon>
        <taxon>Fungi</taxon>
        <taxon>Dikarya</taxon>
        <taxon>Basidiomycota</taxon>
        <taxon>Agaricomycotina</taxon>
        <taxon>Agaricomycetes</taxon>
        <taxon>Agaricomycetidae</taxon>
        <taxon>Agaricales</taxon>
        <taxon>Marasmiineae</taxon>
        <taxon>Mycenaceae</taxon>
        <taxon>Mycena</taxon>
    </lineage>
</organism>
<name>A0AAD6YR67_9AGAR</name>
<feature type="transmembrane region" description="Helical" evidence="1">
    <location>
        <begin position="140"/>
        <end position="161"/>
    </location>
</feature>
<feature type="transmembrane region" description="Helical" evidence="1">
    <location>
        <begin position="53"/>
        <end position="82"/>
    </location>
</feature>